<evidence type="ECO:0000256" key="1">
    <source>
        <dbReference type="SAM" id="Phobius"/>
    </source>
</evidence>
<protein>
    <submittedName>
        <fullName evidence="2">Uncharacterized protein</fullName>
    </submittedName>
</protein>
<organism evidence="2 3">
    <name type="scientific">Hymenobacter arizonensis</name>
    <name type="common">Siccationidurans arizonensis</name>
    <dbReference type="NCBI Taxonomy" id="1227077"/>
    <lineage>
        <taxon>Bacteria</taxon>
        <taxon>Pseudomonadati</taxon>
        <taxon>Bacteroidota</taxon>
        <taxon>Cytophagia</taxon>
        <taxon>Cytophagales</taxon>
        <taxon>Hymenobacteraceae</taxon>
        <taxon>Hymenobacter</taxon>
    </lineage>
</organism>
<keyword evidence="1" id="KW-1133">Transmembrane helix</keyword>
<sequence>MIAAILWVVFLLCIAGLTGLAWKQTETDGQRLLLVLAAAGAAAYMTYRIATH</sequence>
<feature type="transmembrane region" description="Helical" evidence="1">
    <location>
        <begin position="31"/>
        <end position="50"/>
    </location>
</feature>
<dbReference type="EMBL" id="FOXS01000011">
    <property type="protein sequence ID" value="SFQ83191.1"/>
    <property type="molecule type" value="Genomic_DNA"/>
</dbReference>
<dbReference type="AlphaFoldDB" id="A0A1I6BQK9"/>
<evidence type="ECO:0000313" key="2">
    <source>
        <dbReference type="EMBL" id="SFQ83191.1"/>
    </source>
</evidence>
<evidence type="ECO:0000313" key="3">
    <source>
        <dbReference type="Proteomes" id="UP000199029"/>
    </source>
</evidence>
<keyword evidence="1" id="KW-0472">Membrane</keyword>
<dbReference type="STRING" id="1227077.SAMN04515668_4923"/>
<gene>
    <name evidence="2" type="ORF">SAMN04515668_4923</name>
</gene>
<reference evidence="3" key="1">
    <citation type="submission" date="2016-10" db="EMBL/GenBank/DDBJ databases">
        <authorList>
            <person name="Varghese N."/>
            <person name="Submissions S."/>
        </authorList>
    </citation>
    <scope>NUCLEOTIDE SEQUENCE [LARGE SCALE GENOMIC DNA]</scope>
    <source>
        <strain evidence="3">OR362-8,ATCC BAA-1266,JCM 13504</strain>
    </source>
</reference>
<name>A0A1I6BQK9_HYMAR</name>
<accession>A0A1I6BQK9</accession>
<keyword evidence="3" id="KW-1185">Reference proteome</keyword>
<keyword evidence="1" id="KW-0812">Transmembrane</keyword>
<proteinExistence type="predicted"/>
<dbReference type="Proteomes" id="UP000199029">
    <property type="component" value="Unassembled WGS sequence"/>
</dbReference>